<organism evidence="2">
    <name type="scientific">Ligilactobacillus agilis</name>
    <dbReference type="NCBI Taxonomy" id="1601"/>
    <lineage>
        <taxon>Bacteria</taxon>
        <taxon>Bacillati</taxon>
        <taxon>Bacillota</taxon>
        <taxon>Bacilli</taxon>
        <taxon>Lactobacillales</taxon>
        <taxon>Lactobacillaceae</taxon>
        <taxon>Ligilactobacillus</taxon>
    </lineage>
</organism>
<dbReference type="RefSeq" id="WP_172585256.1">
    <property type="nucleotide sequence ID" value="NZ_BLAM01000207.1"/>
</dbReference>
<reference evidence="2" key="1">
    <citation type="submission" date="2019-10" db="EMBL/GenBank/DDBJ databases">
        <title>Lactobacillus agilis SY212 Whole Genome Sequencing Project.</title>
        <authorList>
            <person name="Suzuki S."/>
            <person name="Endo A."/>
            <person name="Maeno S."/>
            <person name="Shiwa Y."/>
            <person name="Matsutani M."/>
            <person name="Kajikawa A."/>
        </authorList>
    </citation>
    <scope>NUCLEOTIDE SEQUENCE</scope>
    <source>
        <strain evidence="2">SY212</strain>
    </source>
</reference>
<accession>A0A6F9XPJ5</accession>
<keyword evidence="1" id="KW-1133">Transmembrane helix</keyword>
<keyword evidence="1" id="KW-0812">Transmembrane</keyword>
<proteinExistence type="predicted"/>
<evidence type="ECO:0000256" key="1">
    <source>
        <dbReference type="SAM" id="Phobius"/>
    </source>
</evidence>
<keyword evidence="1" id="KW-0472">Membrane</keyword>
<dbReference type="EMBL" id="BLAM01000207">
    <property type="protein sequence ID" value="GET07117.1"/>
    <property type="molecule type" value="Genomic_DNA"/>
</dbReference>
<protein>
    <submittedName>
        <fullName evidence="2">Uncharacterized protein</fullName>
    </submittedName>
</protein>
<sequence length="57" mass="6476">MKYIEKKMSAPLMSCILTILVLVSMYLIMGYAPFGGKTIAAMDANIQYLDFFAYDRL</sequence>
<comment type="caution">
    <text evidence="2">The sequence shown here is derived from an EMBL/GenBank/DDBJ whole genome shotgun (WGS) entry which is preliminary data.</text>
</comment>
<feature type="transmembrane region" description="Helical" evidence="1">
    <location>
        <begin position="12"/>
        <end position="32"/>
    </location>
</feature>
<dbReference type="AlphaFoldDB" id="A0A6F9XPJ5"/>
<name>A0A6F9XPJ5_9LACO</name>
<gene>
    <name evidence="2" type="ORF">SY212_21470</name>
</gene>
<evidence type="ECO:0000313" key="2">
    <source>
        <dbReference type="EMBL" id="GET07117.1"/>
    </source>
</evidence>
<dbReference type="Proteomes" id="UP000494265">
    <property type="component" value="Unassembled WGS sequence"/>
</dbReference>